<evidence type="ECO:0000256" key="1">
    <source>
        <dbReference type="SAM" id="MobiDB-lite"/>
    </source>
</evidence>
<feature type="region of interest" description="Disordered" evidence="1">
    <location>
        <begin position="40"/>
        <end position="70"/>
    </location>
</feature>
<gene>
    <name evidence="2" type="ORF">AVDCRST_MAG70-1126</name>
</gene>
<proteinExistence type="predicted"/>
<sequence>MLLEAVLTFLLTFVITSVSTDVRAVGQAAANAFGGTIGLVPPARGRGRRAKSSDQNAGNRGPRWSRGGRR</sequence>
<dbReference type="EMBL" id="CADCWH010000177">
    <property type="protein sequence ID" value="CAA9553691.1"/>
    <property type="molecule type" value="Genomic_DNA"/>
</dbReference>
<reference evidence="2" key="1">
    <citation type="submission" date="2020-02" db="EMBL/GenBank/DDBJ databases">
        <authorList>
            <person name="Meier V. D."/>
        </authorList>
    </citation>
    <scope>NUCLEOTIDE SEQUENCE</scope>
    <source>
        <strain evidence="2">AVDCRST_MAG70</strain>
    </source>
</reference>
<evidence type="ECO:0000313" key="2">
    <source>
        <dbReference type="EMBL" id="CAA9553691.1"/>
    </source>
</evidence>
<name>A0A6J4UP84_9BACT</name>
<dbReference type="AlphaFoldDB" id="A0A6J4UP84"/>
<accession>A0A6J4UP84</accession>
<organism evidence="2">
    <name type="scientific">uncultured Thermomicrobiales bacterium</name>
    <dbReference type="NCBI Taxonomy" id="1645740"/>
    <lineage>
        <taxon>Bacteria</taxon>
        <taxon>Pseudomonadati</taxon>
        <taxon>Thermomicrobiota</taxon>
        <taxon>Thermomicrobia</taxon>
        <taxon>Thermomicrobiales</taxon>
        <taxon>environmental samples</taxon>
    </lineage>
</organism>
<protein>
    <submittedName>
        <fullName evidence="2">Uncharacterized protein</fullName>
    </submittedName>
</protein>